<dbReference type="HAMAP" id="MF_00509">
    <property type="entry name" value="ZipA"/>
    <property type="match status" value="1"/>
</dbReference>
<dbReference type="SMART" id="SM00771">
    <property type="entry name" value="ZipA_C"/>
    <property type="match status" value="1"/>
</dbReference>
<evidence type="ECO:0000256" key="6">
    <source>
        <dbReference type="ARBA" id="ARBA00023136"/>
    </source>
</evidence>
<dbReference type="PANTHER" id="PTHR38685:SF1">
    <property type="entry name" value="CELL DIVISION PROTEIN ZIPA"/>
    <property type="match status" value="1"/>
</dbReference>
<evidence type="ECO:0000259" key="10">
    <source>
        <dbReference type="SMART" id="SM00771"/>
    </source>
</evidence>
<evidence type="ECO:0000256" key="3">
    <source>
        <dbReference type="ARBA" id="ARBA00022618"/>
    </source>
</evidence>
<dbReference type="PANTHER" id="PTHR38685">
    <property type="entry name" value="CELL DIVISION PROTEIN ZIPA"/>
    <property type="match status" value="1"/>
</dbReference>
<keyword evidence="3 8" id="KW-0132">Cell division</keyword>
<dbReference type="GO" id="GO:0043093">
    <property type="term" value="P:FtsZ-dependent cytokinesis"/>
    <property type="evidence" value="ECO:0007669"/>
    <property type="project" value="UniProtKB-UniRule"/>
</dbReference>
<gene>
    <name evidence="8 11" type="primary">zipA</name>
    <name evidence="11" type="ORF">GCM10009332_22360</name>
</gene>
<dbReference type="GO" id="GO:0000917">
    <property type="term" value="P:division septum assembly"/>
    <property type="evidence" value="ECO:0007669"/>
    <property type="project" value="TreeGrafter"/>
</dbReference>
<proteinExistence type="inferred from homology"/>
<reference evidence="11" key="2">
    <citation type="submission" date="2020-09" db="EMBL/GenBank/DDBJ databases">
        <authorList>
            <person name="Sun Q."/>
            <person name="Ohkuma M."/>
        </authorList>
    </citation>
    <scope>NUCLEOTIDE SEQUENCE</scope>
    <source>
        <strain evidence="11">JCM 30804</strain>
    </source>
</reference>
<evidence type="ECO:0000313" key="12">
    <source>
        <dbReference type="Proteomes" id="UP000613743"/>
    </source>
</evidence>
<dbReference type="GO" id="GO:0032153">
    <property type="term" value="C:cell division site"/>
    <property type="evidence" value="ECO:0007669"/>
    <property type="project" value="UniProtKB-UniRule"/>
</dbReference>
<dbReference type="Proteomes" id="UP000613743">
    <property type="component" value="Unassembled WGS sequence"/>
</dbReference>
<dbReference type="NCBIfam" id="TIGR02205">
    <property type="entry name" value="septum_zipA"/>
    <property type="match status" value="1"/>
</dbReference>
<comment type="function">
    <text evidence="8 9">Essential cell division protein that stabilizes the FtsZ protofilaments by cross-linking them and that serves as a cytoplasmic membrane anchor for the Z ring. Also required for the recruitment to the septal ring of downstream cell division proteins.</text>
</comment>
<dbReference type="InterPro" id="IPR007449">
    <property type="entry name" value="ZipA_FtsZ-bd_C"/>
</dbReference>
<dbReference type="InterPro" id="IPR011919">
    <property type="entry name" value="Cell_div_ZipA"/>
</dbReference>
<dbReference type="GO" id="GO:0005886">
    <property type="term" value="C:plasma membrane"/>
    <property type="evidence" value="ECO:0007669"/>
    <property type="project" value="UniProtKB-SubCell"/>
</dbReference>
<protein>
    <recommendedName>
        <fullName evidence="8 9">Cell division protein ZipA</fullName>
    </recommendedName>
</protein>
<evidence type="ECO:0000256" key="2">
    <source>
        <dbReference type="ARBA" id="ARBA00022519"/>
    </source>
</evidence>
<feature type="transmembrane region" description="Helical" evidence="8">
    <location>
        <begin position="6"/>
        <end position="27"/>
    </location>
</feature>
<name>A0A917NCP0_9GAMM</name>
<evidence type="ECO:0000256" key="8">
    <source>
        <dbReference type="HAMAP-Rule" id="MF_00509"/>
    </source>
</evidence>
<dbReference type="SUPFAM" id="SSF64383">
    <property type="entry name" value="Cell-division protein ZipA, C-terminal domain"/>
    <property type="match status" value="1"/>
</dbReference>
<evidence type="ECO:0000313" key="11">
    <source>
        <dbReference type="EMBL" id="GGI84599.1"/>
    </source>
</evidence>
<keyword evidence="12" id="KW-1185">Reference proteome</keyword>
<keyword evidence="6 8" id="KW-0472">Membrane</keyword>
<keyword evidence="7 8" id="KW-0131">Cell cycle</keyword>
<dbReference type="InterPro" id="IPR036765">
    <property type="entry name" value="ZipA_FtsZ-bd_C_sf"/>
</dbReference>
<comment type="subcellular location">
    <subcellularLocation>
        <location evidence="8">Cell inner membrane</location>
        <topology evidence="8">Single-pass type I membrane protein</topology>
    </subcellularLocation>
    <text evidence="8">Localizes to the Z ring in an FtsZ-dependent manner.</text>
</comment>
<comment type="subunit">
    <text evidence="8">Interacts with FtsZ via their C-terminal domains.</text>
</comment>
<comment type="caution">
    <text evidence="11">The sequence shown here is derived from an EMBL/GenBank/DDBJ whole genome shotgun (WGS) entry which is preliminary data.</text>
</comment>
<keyword evidence="4 8" id="KW-0812">Transmembrane</keyword>
<feature type="domain" description="ZipA C-terminal FtsZ-binding" evidence="10">
    <location>
        <begin position="206"/>
        <end position="336"/>
    </location>
</feature>
<evidence type="ECO:0000256" key="4">
    <source>
        <dbReference type="ARBA" id="ARBA00022692"/>
    </source>
</evidence>
<evidence type="ECO:0000256" key="1">
    <source>
        <dbReference type="ARBA" id="ARBA00022475"/>
    </source>
</evidence>
<keyword evidence="2 8" id="KW-0997">Cell inner membrane</keyword>
<sequence>MEDLQLVLSVLGAIAIVAVTVHGFWSIKKERQSRESYKDDSPLQSLGSAGRDRDGFDEYGVGDVVVKSATDAGSTDSIISTSEASSEAPVDVSLTNSRFIKPQSTKAVNEVIAVNSESIEKDVADELFELSEAPSQTKRKEPVMNSAKTPEPEIEQIQLDLGDMFSEEIAEEVEVDLRNGVEEKQNQAIEEQLKEEQEAEEQLGDPVDVLVLHLVAKEGEVLDGAELLQCLLTLNFKFGDMNIFHRHQDNAGTGKVIFSLANMVKPGIFDPDNMEQFTTPGVVLFLTLPCYGDALMNFSNMLNSVQQLADDLGARVLDGERQAWSEQTKLTYVQRIKTQQM</sequence>
<evidence type="ECO:0000256" key="9">
    <source>
        <dbReference type="RuleBase" id="RU003612"/>
    </source>
</evidence>
<dbReference type="Pfam" id="PF04354">
    <property type="entry name" value="ZipA_C"/>
    <property type="match status" value="1"/>
</dbReference>
<organism evidence="11 12">
    <name type="scientific">Shewanella gelidii</name>
    <dbReference type="NCBI Taxonomy" id="1642821"/>
    <lineage>
        <taxon>Bacteria</taxon>
        <taxon>Pseudomonadati</taxon>
        <taxon>Pseudomonadota</taxon>
        <taxon>Gammaproteobacteria</taxon>
        <taxon>Alteromonadales</taxon>
        <taxon>Shewanellaceae</taxon>
        <taxon>Shewanella</taxon>
    </lineage>
</organism>
<keyword evidence="5 8" id="KW-1133">Transmembrane helix</keyword>
<dbReference type="Gene3D" id="3.30.1400.10">
    <property type="entry name" value="ZipA, C-terminal FtsZ-binding domain"/>
    <property type="match status" value="1"/>
</dbReference>
<keyword evidence="1 8" id="KW-1003">Cell membrane</keyword>
<comment type="similarity">
    <text evidence="8 9">Belongs to the ZipA family.</text>
</comment>
<accession>A0A917NCP0</accession>
<evidence type="ECO:0000256" key="7">
    <source>
        <dbReference type="ARBA" id="ARBA00023306"/>
    </source>
</evidence>
<evidence type="ECO:0000256" key="5">
    <source>
        <dbReference type="ARBA" id="ARBA00022989"/>
    </source>
</evidence>
<dbReference type="EMBL" id="BMPZ01000005">
    <property type="protein sequence ID" value="GGI84599.1"/>
    <property type="molecule type" value="Genomic_DNA"/>
</dbReference>
<reference evidence="11" key="1">
    <citation type="journal article" date="2014" name="Int. J. Syst. Evol. Microbiol.">
        <title>Complete genome sequence of Corynebacterium casei LMG S-19264T (=DSM 44701T), isolated from a smear-ripened cheese.</title>
        <authorList>
            <consortium name="US DOE Joint Genome Institute (JGI-PGF)"/>
            <person name="Walter F."/>
            <person name="Albersmeier A."/>
            <person name="Kalinowski J."/>
            <person name="Ruckert C."/>
        </authorList>
    </citation>
    <scope>NUCLEOTIDE SEQUENCE</scope>
    <source>
        <strain evidence="11">JCM 30804</strain>
    </source>
</reference>
<dbReference type="RefSeq" id="WP_188920903.1">
    <property type="nucleotide sequence ID" value="NZ_BMPZ01000005.1"/>
</dbReference>
<dbReference type="AlphaFoldDB" id="A0A917NCP0"/>